<sequence>MKGGGKDEGKAMEPLFPRLHVNDREKGGPRAPPRNKMALYEQLSIPSKRFSSSSSTLSPALDKAGSPPPPPPPLPQSSGIQANGHGPFNMSPNPHSNPEDRIHSRLLERVSCNTTREDFGRSFKRHASNNNVNGGGSASAECTSRHLSRDVNGGGSASASDVKKSRENFEDEDDFTVPTFVQTVIAAFSSYDLPAVQPGKPTISHVERSQKRCSYPLPNCNEMPFKEKSTNTISRNSESEQNCKETSVFAHSPEIRDPRRPSELSNWNKTSLDRTGTVDVDKHASHANKELHLEYCADGYPSGSRCSNRVDVVEEEDNSRNIIASCSKASLGEKADKFGQETHDESNRQPHLGDGDRDEVSEASMDYVAGMGMMISPDDVVGVIGTKHFWKARRAIVNQQRVFAIQVFELHRLIKVQKLIAASPDVIMTDLYVKPSPAKMVSENLPPEDVCELPPPLDNIGNSHQPTIEQNDSSQKLNPSTGCPEENPVRDPPQEDISRVGQHSVDSAPDNRANAYCFHPPPNQWLVPVMSPSEGLIYKPYSGPCPPIPGFMAPPFYGGCAPHGFQPAGGDFMNSAYGALPYQPPPNYFPSFYSLPMEKPMFSSSAVEQVIPSAGSQPNVRELQQARSSCVVSHPSREAVSGRVRKFPAPKDSEVQGSTVSSSNPPREEDESPLFRKPGPFVAMDQASESCQGDGQNRVIKVVPHNAGSATESAARIFRSIQRERQQYRP</sequence>
<dbReference type="Proteomes" id="UP001140949">
    <property type="component" value="Unassembled WGS sequence"/>
</dbReference>
<dbReference type="EMBL" id="JANAVB010042217">
    <property type="protein sequence ID" value="KAJ6794635.1"/>
    <property type="molecule type" value="Genomic_DNA"/>
</dbReference>
<dbReference type="AlphaFoldDB" id="A0AAX6DSH6"/>
<name>A0AAX6DSH6_IRIPA</name>
<feature type="region of interest" description="Disordered" evidence="1">
    <location>
        <begin position="1"/>
        <end position="100"/>
    </location>
</feature>
<proteinExistence type="predicted"/>
<feature type="compositionally biased region" description="Polar residues" evidence="1">
    <location>
        <begin position="460"/>
        <end position="481"/>
    </location>
</feature>
<accession>A0AAX6DSH6</accession>
<reference evidence="2" key="2">
    <citation type="submission" date="2023-04" db="EMBL/GenBank/DDBJ databases">
        <authorList>
            <person name="Bruccoleri R.E."/>
            <person name="Oakeley E.J."/>
            <person name="Faust A.-M."/>
            <person name="Dessus-Babus S."/>
            <person name="Altorfer M."/>
            <person name="Burckhardt D."/>
            <person name="Oertli M."/>
            <person name="Naumann U."/>
            <person name="Petersen F."/>
            <person name="Wong J."/>
        </authorList>
    </citation>
    <scope>NUCLEOTIDE SEQUENCE</scope>
    <source>
        <strain evidence="2">GSM-AAB239-AS_SAM_17_03QT</strain>
        <tissue evidence="2">Leaf</tissue>
    </source>
</reference>
<feature type="compositionally biased region" description="Polar residues" evidence="1">
    <location>
        <begin position="655"/>
        <end position="665"/>
    </location>
</feature>
<dbReference type="InterPro" id="IPR039319">
    <property type="entry name" value="ELF3-like"/>
</dbReference>
<feature type="compositionally biased region" description="Basic and acidic residues" evidence="1">
    <location>
        <begin position="1"/>
        <end position="11"/>
    </location>
</feature>
<dbReference type="GO" id="GO:2000028">
    <property type="term" value="P:regulation of photoperiodism, flowering"/>
    <property type="evidence" value="ECO:0007669"/>
    <property type="project" value="InterPro"/>
</dbReference>
<feature type="region of interest" description="Disordered" evidence="1">
    <location>
        <begin position="616"/>
        <end position="697"/>
    </location>
</feature>
<dbReference type="PANTHER" id="PTHR34281">
    <property type="entry name" value="PROTEIN EARLY FLOWERING 3"/>
    <property type="match status" value="1"/>
</dbReference>
<dbReference type="PANTHER" id="PTHR34281:SF2">
    <property type="entry name" value="PROTEIN EARLY FLOWERING 3"/>
    <property type="match status" value="1"/>
</dbReference>
<evidence type="ECO:0000313" key="3">
    <source>
        <dbReference type="Proteomes" id="UP001140949"/>
    </source>
</evidence>
<evidence type="ECO:0000313" key="2">
    <source>
        <dbReference type="EMBL" id="KAJ6794635.1"/>
    </source>
</evidence>
<feature type="compositionally biased region" description="Basic and acidic residues" evidence="1">
    <location>
        <begin position="487"/>
        <end position="498"/>
    </location>
</feature>
<reference evidence="2" key="1">
    <citation type="journal article" date="2023" name="GigaByte">
        <title>Genome assembly of the bearded iris, Iris pallida Lam.</title>
        <authorList>
            <person name="Bruccoleri R.E."/>
            <person name="Oakeley E.J."/>
            <person name="Faust A.M.E."/>
            <person name="Altorfer M."/>
            <person name="Dessus-Babus S."/>
            <person name="Burckhardt D."/>
            <person name="Oertli M."/>
            <person name="Naumann U."/>
            <person name="Petersen F."/>
            <person name="Wong J."/>
        </authorList>
    </citation>
    <scope>NUCLEOTIDE SEQUENCE</scope>
    <source>
        <strain evidence="2">GSM-AAB239-AS_SAM_17_03QT</strain>
    </source>
</reference>
<feature type="region of interest" description="Disordered" evidence="1">
    <location>
        <begin position="453"/>
        <end position="503"/>
    </location>
</feature>
<evidence type="ECO:0000256" key="1">
    <source>
        <dbReference type="SAM" id="MobiDB-lite"/>
    </source>
</evidence>
<comment type="caution">
    <text evidence="2">The sequence shown here is derived from an EMBL/GenBank/DDBJ whole genome shotgun (WGS) entry which is preliminary data.</text>
</comment>
<feature type="region of interest" description="Disordered" evidence="1">
    <location>
        <begin position="338"/>
        <end position="359"/>
    </location>
</feature>
<feature type="compositionally biased region" description="Low complexity" evidence="1">
    <location>
        <begin position="44"/>
        <end position="58"/>
    </location>
</feature>
<gene>
    <name evidence="2" type="ORF">M6B38_229915</name>
</gene>
<feature type="compositionally biased region" description="Pro residues" evidence="1">
    <location>
        <begin position="66"/>
        <end position="75"/>
    </location>
</feature>
<protein>
    <submittedName>
        <fullName evidence="2">Protein HEADING DATE 3B-like</fullName>
    </submittedName>
</protein>
<keyword evidence="3" id="KW-1185">Reference proteome</keyword>
<organism evidence="2 3">
    <name type="scientific">Iris pallida</name>
    <name type="common">Sweet iris</name>
    <dbReference type="NCBI Taxonomy" id="29817"/>
    <lineage>
        <taxon>Eukaryota</taxon>
        <taxon>Viridiplantae</taxon>
        <taxon>Streptophyta</taxon>
        <taxon>Embryophyta</taxon>
        <taxon>Tracheophyta</taxon>
        <taxon>Spermatophyta</taxon>
        <taxon>Magnoliopsida</taxon>
        <taxon>Liliopsida</taxon>
        <taxon>Asparagales</taxon>
        <taxon>Iridaceae</taxon>
        <taxon>Iridoideae</taxon>
        <taxon>Irideae</taxon>
        <taxon>Iris</taxon>
    </lineage>
</organism>
<feature type="region of interest" description="Disordered" evidence="1">
    <location>
        <begin position="121"/>
        <end position="170"/>
    </location>
</feature>